<evidence type="ECO:0000256" key="3">
    <source>
        <dbReference type="ARBA" id="ARBA00012515"/>
    </source>
</evidence>
<dbReference type="SMART" id="SM01133">
    <property type="entry name" value="DeoC"/>
    <property type="match status" value="1"/>
</dbReference>
<dbReference type="EMBL" id="BGZK01003475">
    <property type="protein sequence ID" value="GBP01730.1"/>
    <property type="molecule type" value="Genomic_DNA"/>
</dbReference>
<keyword evidence="5 9" id="KW-0704">Schiff base</keyword>
<dbReference type="Pfam" id="PF01791">
    <property type="entry name" value="DeoC"/>
    <property type="match status" value="1"/>
</dbReference>
<sequence length="289" mass="31982">MILTEYLLYISDTIGRNRKEISIRGQITGLNEVIWALKALTLTDLTTLAGDDTNANVVRLCHRAVYPFPPHLLANSIDPALHKIIHTGAVCVYPARVADARKTFERLGVYSEIPIAAVATGFPTGQYSIKTRLDEITFAIESGATEIDIVINRQLALTEQWQALYNEVCEMRRTCGEKAKMKTILAIGELGTMENVYKASMVCMMAGADFIKTSTGKESVNATIPVGLAMIWAILEFKRRTAQIVGLKPAGGVKTVREAIAWMTLVKRNFGHGMVTAITVSLWSFWFIR</sequence>
<dbReference type="STRING" id="151549.A0A4C1SKR2"/>
<dbReference type="GO" id="GO:0009264">
    <property type="term" value="P:deoxyribonucleotide catabolic process"/>
    <property type="evidence" value="ECO:0007669"/>
    <property type="project" value="InterPro"/>
</dbReference>
<dbReference type="CDD" id="cd00959">
    <property type="entry name" value="DeoC"/>
    <property type="match status" value="1"/>
</dbReference>
<dbReference type="SUPFAM" id="SSF51569">
    <property type="entry name" value="Aldolase"/>
    <property type="match status" value="1"/>
</dbReference>
<evidence type="ECO:0000313" key="11">
    <source>
        <dbReference type="Proteomes" id="UP000299102"/>
    </source>
</evidence>
<comment type="catalytic activity">
    <reaction evidence="8">
        <text>2-deoxy-D-ribose 5-phosphate = D-glyceraldehyde 3-phosphate + acetaldehyde</text>
        <dbReference type="Rhea" id="RHEA:12821"/>
        <dbReference type="ChEBI" id="CHEBI:15343"/>
        <dbReference type="ChEBI" id="CHEBI:59776"/>
        <dbReference type="ChEBI" id="CHEBI:62877"/>
        <dbReference type="EC" id="4.1.2.4"/>
    </reaction>
</comment>
<evidence type="ECO:0000256" key="4">
    <source>
        <dbReference type="ARBA" id="ARBA00023239"/>
    </source>
</evidence>
<dbReference type="EC" id="4.1.2.4" evidence="3"/>
<dbReference type="GO" id="GO:0016052">
    <property type="term" value="P:carbohydrate catabolic process"/>
    <property type="evidence" value="ECO:0007669"/>
    <property type="project" value="TreeGrafter"/>
</dbReference>
<dbReference type="InterPro" id="IPR002915">
    <property type="entry name" value="DeoC/FbaB/LacD_aldolase"/>
</dbReference>
<evidence type="ECO:0000256" key="5">
    <source>
        <dbReference type="ARBA" id="ARBA00023270"/>
    </source>
</evidence>
<evidence type="ECO:0000256" key="1">
    <source>
        <dbReference type="ARBA" id="ARBA00004816"/>
    </source>
</evidence>
<evidence type="ECO:0000313" key="10">
    <source>
        <dbReference type="EMBL" id="GBP01730.1"/>
    </source>
</evidence>
<dbReference type="Proteomes" id="UP000299102">
    <property type="component" value="Unassembled WGS sequence"/>
</dbReference>
<dbReference type="UniPathway" id="UPA00002">
    <property type="reaction ID" value="UER00468"/>
</dbReference>
<proteinExistence type="inferred from homology"/>
<dbReference type="InterPro" id="IPR013785">
    <property type="entry name" value="Aldolase_TIM"/>
</dbReference>
<evidence type="ECO:0000256" key="6">
    <source>
        <dbReference type="ARBA" id="ARBA00031814"/>
    </source>
</evidence>
<feature type="active site" description="Schiff-base intermediate with acetaldehyde" evidence="9">
    <location>
        <position position="212"/>
    </location>
</feature>
<dbReference type="PIRSF" id="PIRSF001357">
    <property type="entry name" value="DeoC"/>
    <property type="match status" value="1"/>
</dbReference>
<keyword evidence="11" id="KW-1185">Reference proteome</keyword>
<keyword evidence="4" id="KW-0456">Lyase</keyword>
<dbReference type="GO" id="GO:0004139">
    <property type="term" value="F:deoxyribose-phosphate aldolase activity"/>
    <property type="evidence" value="ECO:0007669"/>
    <property type="project" value="UniProtKB-EC"/>
</dbReference>
<dbReference type="GO" id="GO:0046386">
    <property type="term" value="P:deoxyribose phosphate catabolic process"/>
    <property type="evidence" value="ECO:0007669"/>
    <property type="project" value="UniProtKB-UniPathway"/>
</dbReference>
<evidence type="ECO:0000256" key="7">
    <source>
        <dbReference type="ARBA" id="ARBA00032755"/>
    </source>
</evidence>
<dbReference type="AlphaFoldDB" id="A0A4C1SKR2"/>
<organism evidence="10 11">
    <name type="scientific">Eumeta variegata</name>
    <name type="common">Bagworm moth</name>
    <name type="synonym">Eumeta japonica</name>
    <dbReference type="NCBI Taxonomy" id="151549"/>
    <lineage>
        <taxon>Eukaryota</taxon>
        <taxon>Metazoa</taxon>
        <taxon>Ecdysozoa</taxon>
        <taxon>Arthropoda</taxon>
        <taxon>Hexapoda</taxon>
        <taxon>Insecta</taxon>
        <taxon>Pterygota</taxon>
        <taxon>Neoptera</taxon>
        <taxon>Endopterygota</taxon>
        <taxon>Lepidoptera</taxon>
        <taxon>Glossata</taxon>
        <taxon>Ditrysia</taxon>
        <taxon>Tineoidea</taxon>
        <taxon>Psychidae</taxon>
        <taxon>Oiketicinae</taxon>
        <taxon>Eumeta</taxon>
    </lineage>
</organism>
<protein>
    <recommendedName>
        <fullName evidence="3">deoxyribose-phosphate aldolase</fullName>
        <ecNumber evidence="3">4.1.2.4</ecNumber>
    </recommendedName>
    <alternativeName>
        <fullName evidence="7">2-deoxy-D-ribose 5-phosphate aldolase</fullName>
    </alternativeName>
    <alternativeName>
        <fullName evidence="6">Phosphodeoxyriboaldolase</fullName>
    </alternativeName>
</protein>
<accession>A0A4C1SKR2</accession>
<dbReference type="InterPro" id="IPR011343">
    <property type="entry name" value="DeoC"/>
</dbReference>
<dbReference type="PANTHER" id="PTHR10889">
    <property type="entry name" value="DEOXYRIBOSE-PHOSPHATE ALDOLASE"/>
    <property type="match status" value="1"/>
</dbReference>
<evidence type="ECO:0000256" key="2">
    <source>
        <dbReference type="ARBA" id="ARBA00009473"/>
    </source>
</evidence>
<dbReference type="PANTHER" id="PTHR10889:SF3">
    <property type="entry name" value="DEOXYRIBOSE-PHOSPHATE ALDOLASE"/>
    <property type="match status" value="1"/>
</dbReference>
<dbReference type="GO" id="GO:0005737">
    <property type="term" value="C:cytoplasm"/>
    <property type="evidence" value="ECO:0007669"/>
    <property type="project" value="InterPro"/>
</dbReference>
<comment type="pathway">
    <text evidence="1">Carbohydrate degradation; 2-deoxy-D-ribose 1-phosphate degradation; D-glyceraldehyde 3-phosphate and acetaldehyde from 2-deoxy-alpha-D-ribose 1-phosphate: step 2/2.</text>
</comment>
<comment type="similarity">
    <text evidence="2">Belongs to the DeoC/FbaB aldolase family. DeoC type 2 subfamily.</text>
</comment>
<reference evidence="10 11" key="1">
    <citation type="journal article" date="2019" name="Commun. Biol.">
        <title>The bagworm genome reveals a unique fibroin gene that provides high tensile strength.</title>
        <authorList>
            <person name="Kono N."/>
            <person name="Nakamura H."/>
            <person name="Ohtoshi R."/>
            <person name="Tomita M."/>
            <person name="Numata K."/>
            <person name="Arakawa K."/>
        </authorList>
    </citation>
    <scope>NUCLEOTIDE SEQUENCE [LARGE SCALE GENOMIC DNA]</scope>
</reference>
<dbReference type="NCBIfam" id="TIGR00126">
    <property type="entry name" value="deoC"/>
    <property type="match status" value="1"/>
</dbReference>
<comment type="caution">
    <text evidence="10">The sequence shown here is derived from an EMBL/GenBank/DDBJ whole genome shotgun (WGS) entry which is preliminary data.</text>
</comment>
<evidence type="ECO:0000256" key="8">
    <source>
        <dbReference type="ARBA" id="ARBA00048791"/>
    </source>
</evidence>
<feature type="active site" description="Proton donor/acceptor" evidence="9">
    <location>
        <position position="248"/>
    </location>
</feature>
<gene>
    <name evidence="10" type="primary">Dera</name>
    <name evidence="10" type="ORF">EVAR_67591_1</name>
</gene>
<evidence type="ECO:0000256" key="9">
    <source>
        <dbReference type="PIRSR" id="PIRSR001357-50"/>
    </source>
</evidence>
<name>A0A4C1SKR2_EUMVA</name>
<dbReference type="OrthoDB" id="70823at2759"/>
<dbReference type="Gene3D" id="3.20.20.70">
    <property type="entry name" value="Aldolase class I"/>
    <property type="match status" value="1"/>
</dbReference>